<evidence type="ECO:0000313" key="2">
    <source>
        <dbReference type="Proteomes" id="UP000198729"/>
    </source>
</evidence>
<name>A0A1G5SD68_9PROT</name>
<dbReference type="STRING" id="51642.NSMM_350010"/>
<gene>
    <name evidence="1" type="ORF">NSMM_350010</name>
</gene>
<protein>
    <submittedName>
        <fullName evidence="1">Uncharacterized protein</fullName>
    </submittedName>
</protein>
<dbReference type="AlphaFoldDB" id="A0A1G5SD68"/>
<keyword evidence="2" id="KW-1185">Reference proteome</keyword>
<proteinExistence type="predicted"/>
<accession>A0A1G5SD68</accession>
<reference evidence="1 2" key="1">
    <citation type="submission" date="2016-10" db="EMBL/GenBank/DDBJ databases">
        <authorList>
            <person name="de Groot N.N."/>
        </authorList>
    </citation>
    <scope>NUCLEOTIDE SEQUENCE [LARGE SCALE GENOMIC DNA]</scope>
    <source>
        <strain evidence="1">1</strain>
    </source>
</reference>
<evidence type="ECO:0000313" key="1">
    <source>
        <dbReference type="EMBL" id="SCZ85146.1"/>
    </source>
</evidence>
<organism evidence="1 2">
    <name type="scientific">Nitrosomonas mobilis</name>
    <dbReference type="NCBI Taxonomy" id="51642"/>
    <lineage>
        <taxon>Bacteria</taxon>
        <taxon>Pseudomonadati</taxon>
        <taxon>Pseudomonadota</taxon>
        <taxon>Betaproteobacteria</taxon>
        <taxon>Nitrosomonadales</taxon>
        <taxon>Nitrosomonadaceae</taxon>
        <taxon>Nitrosomonas</taxon>
    </lineage>
</organism>
<dbReference type="EMBL" id="FMWO01000042">
    <property type="protein sequence ID" value="SCZ85146.1"/>
    <property type="molecule type" value="Genomic_DNA"/>
</dbReference>
<dbReference type="Proteomes" id="UP000198729">
    <property type="component" value="Unassembled WGS sequence"/>
</dbReference>
<sequence length="37" mass="4292">MMGTHGRPRYDKLQVNDFEKTKIATDVGHTKPDTQFK</sequence>